<sequence>MDDNMRHKEGFGEEWTPLKPNLKVRERGGGGGRMPERVELAVLDVWASECEKSQENSIRMSSDDLNNIAGNAIPILLQDDEVQKLGLSLTDVRSKIGDSTLEIKANLGIKGVPSVPVVVKVQNGTGGLEVTEWGGDGIFAKPLFSGLLSMGETLKTGTRERLQGGVGRLNFEMAQFIGEQMGLRGVEVERTKFKIIGGVVEMKIRTKEKVKVEEAPQDKLAGADSRNNILEGTKTRVGDGENSQTDLEEKLELRSGGVIEGEDLQEFVRRTFGSKSSMQGENVFPGEEASPKLVLVAPDTKSGDIQALYLIEDHESRYGMKAATLSQADEIERVVEKLANEAAGLFKVNKERIRFVPLTRRAGDEISRSEIGIPSLRIDVLGTEEPTNKETEKAEQLELGGNELKRFITEALGSGWELDAGWVSVGLTESNQIFLRTVNKETSRFVMLVGDSTTEGGMRESGETRVKGGGELVTKLRELAAKLKGADPSLIILTPISRSEKPNYIQGGRGESFLKIEVKRSAEQTTNQDGNEFSEIDTDVLWMKFSEREENQTEGERARAELEKRWKEVVDLGNREGVDLEAIICAEAEKALDVKTLMDLHKRGLPDSLMEFTNKLPEKYKGVCSMVFSYEMLAEAVRGGHVRSGVVDHLIKHRLVNMIGFEPTAEHIEAQNSVDSFDNEVIKIENPIEREDARELLTPVFAAVGGNAFEQARIDAYAKMGFYEDEVDALMSSLNRLRNGEDLDANDPVKDRLKPVIQLVGQIREQFNAKPTDDSDEYIKRLWRLCFGKLGVVL</sequence>
<evidence type="ECO:0000313" key="2">
    <source>
        <dbReference type="Proteomes" id="UP000176424"/>
    </source>
</evidence>
<organism evidence="1 2">
    <name type="scientific">Candidatus Amesbacteria bacterium RIFOXYB1_FULL_44_23</name>
    <dbReference type="NCBI Taxonomy" id="1797263"/>
    <lineage>
        <taxon>Bacteria</taxon>
        <taxon>Candidatus Amesiibacteriota</taxon>
    </lineage>
</organism>
<name>A0A1F4ZT99_9BACT</name>
<proteinExistence type="predicted"/>
<dbReference type="Proteomes" id="UP000176424">
    <property type="component" value="Unassembled WGS sequence"/>
</dbReference>
<reference evidence="1 2" key="1">
    <citation type="journal article" date="2016" name="Nat. Commun.">
        <title>Thousands of microbial genomes shed light on interconnected biogeochemical processes in an aquifer system.</title>
        <authorList>
            <person name="Anantharaman K."/>
            <person name="Brown C.T."/>
            <person name="Hug L.A."/>
            <person name="Sharon I."/>
            <person name="Castelle C.J."/>
            <person name="Probst A.J."/>
            <person name="Thomas B.C."/>
            <person name="Singh A."/>
            <person name="Wilkins M.J."/>
            <person name="Karaoz U."/>
            <person name="Brodie E.L."/>
            <person name="Williams K.H."/>
            <person name="Hubbard S.S."/>
            <person name="Banfield J.F."/>
        </authorList>
    </citation>
    <scope>NUCLEOTIDE SEQUENCE [LARGE SCALE GENOMIC DNA]</scope>
</reference>
<protein>
    <submittedName>
        <fullName evidence="1">Uncharacterized protein</fullName>
    </submittedName>
</protein>
<dbReference type="EMBL" id="MEXR01000029">
    <property type="protein sequence ID" value="OGD09615.1"/>
    <property type="molecule type" value="Genomic_DNA"/>
</dbReference>
<dbReference type="AlphaFoldDB" id="A0A1F4ZT99"/>
<dbReference type="STRING" id="1797263.A2397_00935"/>
<evidence type="ECO:0000313" key="1">
    <source>
        <dbReference type="EMBL" id="OGD09615.1"/>
    </source>
</evidence>
<gene>
    <name evidence="1" type="ORF">A2397_00935</name>
</gene>
<comment type="caution">
    <text evidence="1">The sequence shown here is derived from an EMBL/GenBank/DDBJ whole genome shotgun (WGS) entry which is preliminary data.</text>
</comment>
<accession>A0A1F4ZT99</accession>